<feature type="domain" description="SH3" evidence="6">
    <location>
        <begin position="302"/>
        <end position="363"/>
    </location>
</feature>
<dbReference type="AlphaFoldDB" id="A0A1Y1VCF9"/>
<reference evidence="7 8" key="2">
    <citation type="submission" date="2016-08" db="EMBL/GenBank/DDBJ databases">
        <title>Pervasive Adenine N6-methylation of Active Genes in Fungi.</title>
        <authorList>
            <consortium name="DOE Joint Genome Institute"/>
            <person name="Mondo S.J."/>
            <person name="Dannebaum R.O."/>
            <person name="Kuo R.C."/>
            <person name="Labutti K."/>
            <person name="Haridas S."/>
            <person name="Kuo A."/>
            <person name="Salamov A."/>
            <person name="Ahrendt S.R."/>
            <person name="Lipzen A."/>
            <person name="Sullivan W."/>
            <person name="Andreopoulos W.B."/>
            <person name="Clum A."/>
            <person name="Lindquist E."/>
            <person name="Daum C."/>
            <person name="Ramamoorthy G.K."/>
            <person name="Gryganskyi A."/>
            <person name="Culley D."/>
            <person name="Magnuson J.K."/>
            <person name="James T.Y."/>
            <person name="O'Malley M.A."/>
            <person name="Stajich J.E."/>
            <person name="Spatafora J.W."/>
            <person name="Visel A."/>
            <person name="Grigoriev I.V."/>
        </authorList>
    </citation>
    <scope>NUCLEOTIDE SEQUENCE [LARGE SCALE GENOMIC DNA]</scope>
    <source>
        <strain evidence="8">finn</strain>
    </source>
</reference>
<feature type="compositionally biased region" description="Low complexity" evidence="3">
    <location>
        <begin position="446"/>
        <end position="465"/>
    </location>
</feature>
<dbReference type="SUPFAM" id="SSF50044">
    <property type="entry name" value="SH3-domain"/>
    <property type="match status" value="1"/>
</dbReference>
<keyword evidence="8" id="KW-1185">Reference proteome</keyword>
<dbReference type="OrthoDB" id="2135372at2759"/>
<dbReference type="SMART" id="SM00326">
    <property type="entry name" value="SH3"/>
    <property type="match status" value="1"/>
</dbReference>
<dbReference type="PROSITE" id="PS50002">
    <property type="entry name" value="SH3"/>
    <property type="match status" value="1"/>
</dbReference>
<feature type="region of interest" description="Disordered" evidence="3">
    <location>
        <begin position="198"/>
        <end position="223"/>
    </location>
</feature>
<evidence type="ECO:0000256" key="4">
    <source>
        <dbReference type="SAM" id="Phobius"/>
    </source>
</evidence>
<gene>
    <name evidence="7" type="ORF">BCR36DRAFT_369747</name>
</gene>
<dbReference type="EMBL" id="MCFH01000017">
    <property type="protein sequence ID" value="ORX51839.1"/>
    <property type="molecule type" value="Genomic_DNA"/>
</dbReference>
<keyword evidence="4" id="KW-0472">Membrane</keyword>
<evidence type="ECO:0000313" key="7">
    <source>
        <dbReference type="EMBL" id="ORX51839.1"/>
    </source>
</evidence>
<keyword evidence="4" id="KW-0812">Transmembrane</keyword>
<comment type="caution">
    <text evidence="7">The sequence shown here is derived from an EMBL/GenBank/DDBJ whole genome shotgun (WGS) entry which is preliminary data.</text>
</comment>
<dbReference type="STRING" id="1754191.A0A1Y1VCF9"/>
<reference evidence="7 8" key="1">
    <citation type="submission" date="2016-08" db="EMBL/GenBank/DDBJ databases">
        <title>Genomes of anaerobic fungi encode conserved fungal cellulosomes for biomass hydrolysis.</title>
        <authorList>
            <consortium name="DOE Joint Genome Institute"/>
            <person name="Haitjema C.H."/>
            <person name="Gilmore S.P."/>
            <person name="Henske J.K."/>
            <person name="Solomon K.V."/>
            <person name="De Groot R."/>
            <person name="Kuo A."/>
            <person name="Mondo S.J."/>
            <person name="Salamov A.A."/>
            <person name="Labutti K."/>
            <person name="Zhao Z."/>
            <person name="Chiniquy J."/>
            <person name="Barry K."/>
            <person name="Brewer H.M."/>
            <person name="Purvine S.O."/>
            <person name="Wright A.T."/>
            <person name="Boxma B."/>
            <person name="Van Alen T."/>
            <person name="Hackstein J.H."/>
            <person name="Baker S.E."/>
            <person name="Grigoriev I.V."/>
            <person name="O'Malley M.A."/>
        </authorList>
    </citation>
    <scope>NUCLEOTIDE SEQUENCE [LARGE SCALE GENOMIC DNA]</scope>
    <source>
        <strain evidence="8">finn</strain>
    </source>
</reference>
<feature type="chain" id="PRO_5013005474" description="SH3 domain-containing protein" evidence="5">
    <location>
        <begin position="20"/>
        <end position="465"/>
    </location>
</feature>
<evidence type="ECO:0000313" key="8">
    <source>
        <dbReference type="Proteomes" id="UP000193719"/>
    </source>
</evidence>
<evidence type="ECO:0000256" key="5">
    <source>
        <dbReference type="SAM" id="SignalP"/>
    </source>
</evidence>
<keyword evidence="4" id="KW-1133">Transmembrane helix</keyword>
<dbReference type="Proteomes" id="UP000193719">
    <property type="component" value="Unassembled WGS sequence"/>
</dbReference>
<name>A0A1Y1VCF9_9FUNG</name>
<proteinExistence type="predicted"/>
<dbReference type="InterPro" id="IPR036028">
    <property type="entry name" value="SH3-like_dom_sf"/>
</dbReference>
<accession>A0A1Y1VCF9</accession>
<evidence type="ECO:0000256" key="1">
    <source>
        <dbReference type="ARBA" id="ARBA00022443"/>
    </source>
</evidence>
<evidence type="ECO:0000256" key="3">
    <source>
        <dbReference type="SAM" id="MobiDB-lite"/>
    </source>
</evidence>
<protein>
    <recommendedName>
        <fullName evidence="6">SH3 domain-containing protein</fullName>
    </recommendedName>
</protein>
<feature type="transmembrane region" description="Helical" evidence="4">
    <location>
        <begin position="149"/>
        <end position="171"/>
    </location>
</feature>
<evidence type="ECO:0000256" key="2">
    <source>
        <dbReference type="PROSITE-ProRule" id="PRU00192"/>
    </source>
</evidence>
<organism evidence="7 8">
    <name type="scientific">Piromyces finnis</name>
    <dbReference type="NCBI Taxonomy" id="1754191"/>
    <lineage>
        <taxon>Eukaryota</taxon>
        <taxon>Fungi</taxon>
        <taxon>Fungi incertae sedis</taxon>
        <taxon>Chytridiomycota</taxon>
        <taxon>Chytridiomycota incertae sedis</taxon>
        <taxon>Neocallimastigomycetes</taxon>
        <taxon>Neocallimastigales</taxon>
        <taxon>Neocallimastigaceae</taxon>
        <taxon>Piromyces</taxon>
    </lineage>
</organism>
<feature type="compositionally biased region" description="Polar residues" evidence="3">
    <location>
        <begin position="389"/>
        <end position="410"/>
    </location>
</feature>
<evidence type="ECO:0000259" key="6">
    <source>
        <dbReference type="PROSITE" id="PS50002"/>
    </source>
</evidence>
<dbReference type="Gene3D" id="2.30.30.40">
    <property type="entry name" value="SH3 Domains"/>
    <property type="match status" value="1"/>
</dbReference>
<keyword evidence="1 2" id="KW-0728">SH3 domain</keyword>
<sequence>MKCLYLVWILATIISKIYADTNVYKKDFDETGKVYYFNPSQDLKGKKIALAEDCTKIVITVQDASGQLIYPSAAAPLSILQGTYVVQKVRYPGGKCTLPDTQKYDKEVIKTSPDDLINYYNGKQAPLAKYTFETKNNSEGGPSFFGNKWVIIGIGSGALIIILGIIGLVVFSRRGDDDDNDYKRFSNDKEMKNISEPFMGLSNSDSKDRLINNDPFGSNSSMKTTPLTNYNNWNAKGIDEEDSYNNKNNNSDFLSAPAEPKRINSITFEEQQSYSKMLEKNMNNNQIPKSPSFKSNIPDEYEKFKTFRIVRKFTPQRNDELVVDIGNLVKMIKSFEDGWSLCYNIDTGKEGYIPKNKLMVVEKPQKPQNALYSDSSSVSSAYSTKPLLHSNSGASTNSYTNSPQIRSQGQRGVNIRNNSNSSRNGGQRGSPSPKSPANKYYRRPSNDNNYINNNYQRSPNQRYDM</sequence>
<keyword evidence="5" id="KW-0732">Signal</keyword>
<feature type="signal peptide" evidence="5">
    <location>
        <begin position="1"/>
        <end position="19"/>
    </location>
</feature>
<dbReference type="InterPro" id="IPR001452">
    <property type="entry name" value="SH3_domain"/>
</dbReference>
<feature type="region of interest" description="Disordered" evidence="3">
    <location>
        <begin position="382"/>
        <end position="465"/>
    </location>
</feature>
<feature type="compositionally biased region" description="Low complexity" evidence="3">
    <location>
        <begin position="411"/>
        <end position="425"/>
    </location>
</feature>